<dbReference type="SMART" id="SM00387">
    <property type="entry name" value="HATPase_c"/>
    <property type="match status" value="1"/>
</dbReference>
<sequence length="359" mass="38746">MTDISLEQIWETLPFPAFVVGRDNLIERGNPASEQLAQTSVKQMLGKPLSRYFGINSIVIETIRQAHEQTSSFTQYGVDVATAERSVLPCNLHVHFLDVDLGKILLIIQPTGVAQKMSQSLGHMTAARSVSAMAATLAHEIRNPLAGIIGASQLLAMNTDAEDTKLAEMIGLEAKRIGKLVDRVEHFGDQRPIGRASVNIHDVLDRAAASAAAGYGAHVTFDKNFDPSLPDAAGDSDLLLQVFQNLIKNAVESVDDRGGIIKLRTSYNSGVKFAVSGHKTENLPLQIEVTDNGKGIPDSLIKEIFEPFVSSKVNGTGLGLSLVSKIIGSHGGLIECSSSEGRTTFIVRLPIWKKQKETV</sequence>
<evidence type="ECO:0000259" key="9">
    <source>
        <dbReference type="PROSITE" id="PS50109"/>
    </source>
</evidence>
<dbReference type="PANTHER" id="PTHR43065">
    <property type="entry name" value="SENSOR HISTIDINE KINASE"/>
    <property type="match status" value="1"/>
</dbReference>
<dbReference type="SMART" id="SM00388">
    <property type="entry name" value="HisKA"/>
    <property type="match status" value="1"/>
</dbReference>
<accession>A0ABQ3CSY0</accession>
<comment type="caution">
    <text evidence="10">The sequence shown here is derived from an EMBL/GenBank/DDBJ whole genome shotgun (WGS) entry which is preliminary data.</text>
</comment>
<name>A0ABQ3CSY0_9RHOB</name>
<dbReference type="PANTHER" id="PTHR43065:SF10">
    <property type="entry name" value="PEROXIDE STRESS-ACTIVATED HISTIDINE KINASE MAK3"/>
    <property type="match status" value="1"/>
</dbReference>
<gene>
    <name evidence="10" type="primary">ntrB</name>
    <name evidence="10" type="ORF">GCM10008927_02220</name>
</gene>
<keyword evidence="5" id="KW-0547">Nucleotide-binding</keyword>
<dbReference type="InterPro" id="IPR003661">
    <property type="entry name" value="HisK_dim/P_dom"/>
</dbReference>
<reference evidence="11" key="1">
    <citation type="journal article" date="2019" name="Int. J. Syst. Evol. Microbiol.">
        <title>The Global Catalogue of Microorganisms (GCM) 10K type strain sequencing project: providing services to taxonomists for standard genome sequencing and annotation.</title>
        <authorList>
            <consortium name="The Broad Institute Genomics Platform"/>
            <consortium name="The Broad Institute Genome Sequencing Center for Infectious Disease"/>
            <person name="Wu L."/>
            <person name="Ma J."/>
        </authorList>
    </citation>
    <scope>NUCLEOTIDE SEQUENCE [LARGE SCALE GENOMIC DNA]</scope>
    <source>
        <strain evidence="11">KCTC 32465</strain>
    </source>
</reference>
<keyword evidence="6 10" id="KW-0418">Kinase</keyword>
<comment type="catalytic activity">
    <reaction evidence="1">
        <text>ATP + protein L-histidine = ADP + protein N-phospho-L-histidine.</text>
        <dbReference type="EC" id="2.7.13.3"/>
    </reaction>
</comment>
<dbReference type="Gene3D" id="3.30.450.20">
    <property type="entry name" value="PAS domain"/>
    <property type="match status" value="1"/>
</dbReference>
<protein>
    <recommendedName>
        <fullName evidence="2">histidine kinase</fullName>
        <ecNumber evidence="2">2.7.13.3</ecNumber>
    </recommendedName>
</protein>
<evidence type="ECO:0000256" key="3">
    <source>
        <dbReference type="ARBA" id="ARBA00022553"/>
    </source>
</evidence>
<dbReference type="InterPro" id="IPR035965">
    <property type="entry name" value="PAS-like_dom_sf"/>
</dbReference>
<evidence type="ECO:0000256" key="6">
    <source>
        <dbReference type="ARBA" id="ARBA00022777"/>
    </source>
</evidence>
<dbReference type="EMBL" id="BMZF01000001">
    <property type="protein sequence ID" value="GHA41437.1"/>
    <property type="molecule type" value="Genomic_DNA"/>
</dbReference>
<evidence type="ECO:0000256" key="8">
    <source>
        <dbReference type="ARBA" id="ARBA00023012"/>
    </source>
</evidence>
<dbReference type="Proteomes" id="UP000634455">
    <property type="component" value="Unassembled WGS sequence"/>
</dbReference>
<dbReference type="PRINTS" id="PR00344">
    <property type="entry name" value="BCTRLSENSOR"/>
</dbReference>
<keyword evidence="11" id="KW-1185">Reference proteome</keyword>
<dbReference type="Gene3D" id="3.30.565.10">
    <property type="entry name" value="Histidine kinase-like ATPase, C-terminal domain"/>
    <property type="match status" value="1"/>
</dbReference>
<dbReference type="EC" id="2.7.13.3" evidence="2"/>
<evidence type="ECO:0000256" key="5">
    <source>
        <dbReference type="ARBA" id="ARBA00022741"/>
    </source>
</evidence>
<dbReference type="Gene3D" id="1.10.287.130">
    <property type="match status" value="1"/>
</dbReference>
<dbReference type="InterPro" id="IPR003594">
    <property type="entry name" value="HATPase_dom"/>
</dbReference>
<keyword evidence="7" id="KW-0067">ATP-binding</keyword>
<dbReference type="SUPFAM" id="SSF55874">
    <property type="entry name" value="ATPase domain of HSP90 chaperone/DNA topoisomerase II/histidine kinase"/>
    <property type="match status" value="1"/>
</dbReference>
<keyword evidence="8" id="KW-0902">Two-component regulatory system</keyword>
<evidence type="ECO:0000256" key="7">
    <source>
        <dbReference type="ARBA" id="ARBA00022840"/>
    </source>
</evidence>
<evidence type="ECO:0000256" key="2">
    <source>
        <dbReference type="ARBA" id="ARBA00012438"/>
    </source>
</evidence>
<feature type="domain" description="Histidine kinase" evidence="9">
    <location>
        <begin position="136"/>
        <end position="353"/>
    </location>
</feature>
<keyword evidence="3" id="KW-0597">Phosphoprotein</keyword>
<keyword evidence="4" id="KW-0808">Transferase</keyword>
<dbReference type="RefSeq" id="WP_189638732.1">
    <property type="nucleotide sequence ID" value="NZ_BMZF01000001.1"/>
</dbReference>
<evidence type="ECO:0000313" key="10">
    <source>
        <dbReference type="EMBL" id="GHA41437.1"/>
    </source>
</evidence>
<dbReference type="Pfam" id="PF02518">
    <property type="entry name" value="HATPase_c"/>
    <property type="match status" value="1"/>
</dbReference>
<dbReference type="InterPro" id="IPR036890">
    <property type="entry name" value="HATPase_C_sf"/>
</dbReference>
<proteinExistence type="predicted"/>
<dbReference type="CDD" id="cd00082">
    <property type="entry name" value="HisKA"/>
    <property type="match status" value="1"/>
</dbReference>
<dbReference type="Pfam" id="PF00512">
    <property type="entry name" value="HisKA"/>
    <property type="match status" value="1"/>
</dbReference>
<dbReference type="InterPro" id="IPR004358">
    <property type="entry name" value="Sig_transdc_His_kin-like_C"/>
</dbReference>
<dbReference type="PROSITE" id="PS50109">
    <property type="entry name" value="HIS_KIN"/>
    <property type="match status" value="1"/>
</dbReference>
<evidence type="ECO:0000256" key="1">
    <source>
        <dbReference type="ARBA" id="ARBA00000085"/>
    </source>
</evidence>
<dbReference type="InterPro" id="IPR005467">
    <property type="entry name" value="His_kinase_dom"/>
</dbReference>
<organism evidence="10 11">
    <name type="scientific">Paramylibacter ulvae</name>
    <dbReference type="NCBI Taxonomy" id="1651968"/>
    <lineage>
        <taxon>Bacteria</taxon>
        <taxon>Pseudomonadati</taxon>
        <taxon>Pseudomonadota</taxon>
        <taxon>Alphaproteobacteria</taxon>
        <taxon>Rhodobacterales</taxon>
        <taxon>Paracoccaceae</taxon>
        <taxon>Paramylibacter</taxon>
    </lineage>
</organism>
<dbReference type="SUPFAM" id="SSF47384">
    <property type="entry name" value="Homodimeric domain of signal transducing histidine kinase"/>
    <property type="match status" value="1"/>
</dbReference>
<evidence type="ECO:0000313" key="11">
    <source>
        <dbReference type="Proteomes" id="UP000634455"/>
    </source>
</evidence>
<dbReference type="GO" id="GO:0016301">
    <property type="term" value="F:kinase activity"/>
    <property type="evidence" value="ECO:0007669"/>
    <property type="project" value="UniProtKB-KW"/>
</dbReference>
<dbReference type="SUPFAM" id="SSF55785">
    <property type="entry name" value="PYP-like sensor domain (PAS domain)"/>
    <property type="match status" value="1"/>
</dbReference>
<evidence type="ECO:0000256" key="4">
    <source>
        <dbReference type="ARBA" id="ARBA00022679"/>
    </source>
</evidence>
<dbReference type="InterPro" id="IPR036097">
    <property type="entry name" value="HisK_dim/P_sf"/>
</dbReference>